<dbReference type="InterPro" id="IPR044839">
    <property type="entry name" value="NDR1-like"/>
</dbReference>
<dbReference type="PANTHER" id="PTHR31234:SF65">
    <property type="entry name" value="LATE EMBRYOGENESIS ABUNDANT PROTEIN, LEA_2 SUBGROUP"/>
    <property type="match status" value="1"/>
</dbReference>
<comment type="subcellular location">
    <subcellularLocation>
        <location evidence="1">Membrane</location>
        <topology evidence="1">Single-pass membrane protein</topology>
    </subcellularLocation>
</comment>
<sequence>MKSQFLLRSQTLFLPQKQVLKPYYPEAMATTTRDLKIHLSKRQRGLRICLCVSSLVILVAAILILIFTIFKPKDPSVFVNPVDLENFQVLSPNSSGAPLNLVITIQNPNYASFKNRNGSGYLKYGDTIIAEIPLESRLFPARSTTNVSTTANIQTDKLLKDPNFMVAVEGGAFNMTSEAKLSGKVRMAKIIRLKAKVYLSCTISLNISAFQTASTCISKLKL</sequence>
<keyword evidence="4 5" id="KW-0472">Membrane</keyword>
<evidence type="ECO:0000313" key="8">
    <source>
        <dbReference type="Proteomes" id="UP000501690"/>
    </source>
</evidence>
<name>A0A4D6LHA0_VIGUN</name>
<dbReference type="GO" id="GO:0098542">
    <property type="term" value="P:defense response to other organism"/>
    <property type="evidence" value="ECO:0007669"/>
    <property type="project" value="InterPro"/>
</dbReference>
<reference evidence="7 8" key="1">
    <citation type="submission" date="2019-04" db="EMBL/GenBank/DDBJ databases">
        <title>An improved genome assembly and genetic linkage map for asparagus bean, Vigna unguiculata ssp. sesquipedialis.</title>
        <authorList>
            <person name="Xia Q."/>
            <person name="Zhang R."/>
            <person name="Dong Y."/>
        </authorList>
    </citation>
    <scope>NUCLEOTIDE SEQUENCE [LARGE SCALE GENOMIC DNA]</scope>
    <source>
        <tissue evidence="7">Leaf</tissue>
    </source>
</reference>
<organism evidence="7 8">
    <name type="scientific">Vigna unguiculata</name>
    <name type="common">Cowpea</name>
    <dbReference type="NCBI Taxonomy" id="3917"/>
    <lineage>
        <taxon>Eukaryota</taxon>
        <taxon>Viridiplantae</taxon>
        <taxon>Streptophyta</taxon>
        <taxon>Embryophyta</taxon>
        <taxon>Tracheophyta</taxon>
        <taxon>Spermatophyta</taxon>
        <taxon>Magnoliopsida</taxon>
        <taxon>eudicotyledons</taxon>
        <taxon>Gunneridae</taxon>
        <taxon>Pentapetalae</taxon>
        <taxon>rosids</taxon>
        <taxon>fabids</taxon>
        <taxon>Fabales</taxon>
        <taxon>Fabaceae</taxon>
        <taxon>Papilionoideae</taxon>
        <taxon>50 kb inversion clade</taxon>
        <taxon>NPAAA clade</taxon>
        <taxon>indigoferoid/millettioid clade</taxon>
        <taxon>Phaseoleae</taxon>
        <taxon>Vigna</taxon>
    </lineage>
</organism>
<dbReference type="Gene3D" id="2.60.40.1820">
    <property type="match status" value="1"/>
</dbReference>
<dbReference type="EMBL" id="CP039347">
    <property type="protein sequence ID" value="QCD87908.1"/>
    <property type="molecule type" value="Genomic_DNA"/>
</dbReference>
<keyword evidence="2 5" id="KW-0812">Transmembrane</keyword>
<keyword evidence="3 5" id="KW-1133">Transmembrane helix</keyword>
<evidence type="ECO:0000313" key="7">
    <source>
        <dbReference type="EMBL" id="QCD87908.1"/>
    </source>
</evidence>
<gene>
    <name evidence="7" type="ORF">DEO72_LG3g2448</name>
</gene>
<dbReference type="InterPro" id="IPR004864">
    <property type="entry name" value="LEA_2"/>
</dbReference>
<dbReference type="AlphaFoldDB" id="A0A4D6LHA0"/>
<evidence type="ECO:0000256" key="1">
    <source>
        <dbReference type="ARBA" id="ARBA00004167"/>
    </source>
</evidence>
<dbReference type="Proteomes" id="UP000501690">
    <property type="component" value="Linkage Group LG3"/>
</dbReference>
<evidence type="ECO:0000256" key="2">
    <source>
        <dbReference type="ARBA" id="ARBA00022692"/>
    </source>
</evidence>
<keyword evidence="8" id="KW-1185">Reference proteome</keyword>
<accession>A0A4D6LHA0</accession>
<dbReference type="GO" id="GO:0016020">
    <property type="term" value="C:membrane"/>
    <property type="evidence" value="ECO:0007669"/>
    <property type="project" value="UniProtKB-SubCell"/>
</dbReference>
<proteinExistence type="predicted"/>
<dbReference type="SUPFAM" id="SSF117070">
    <property type="entry name" value="LEA14-like"/>
    <property type="match status" value="1"/>
</dbReference>
<feature type="domain" description="Late embryogenesis abundant protein LEA-2 subgroup" evidence="6">
    <location>
        <begin position="103"/>
        <end position="202"/>
    </location>
</feature>
<evidence type="ECO:0000259" key="6">
    <source>
        <dbReference type="Pfam" id="PF03168"/>
    </source>
</evidence>
<feature type="transmembrane region" description="Helical" evidence="5">
    <location>
        <begin position="46"/>
        <end position="70"/>
    </location>
</feature>
<dbReference type="PANTHER" id="PTHR31234">
    <property type="entry name" value="LATE EMBRYOGENESIS ABUNDANT (LEA) HYDROXYPROLINE-RICH GLYCOPROTEIN FAMILY"/>
    <property type="match status" value="1"/>
</dbReference>
<evidence type="ECO:0000256" key="5">
    <source>
        <dbReference type="SAM" id="Phobius"/>
    </source>
</evidence>
<dbReference type="Pfam" id="PF03168">
    <property type="entry name" value="LEA_2"/>
    <property type="match status" value="1"/>
</dbReference>
<evidence type="ECO:0000256" key="3">
    <source>
        <dbReference type="ARBA" id="ARBA00022989"/>
    </source>
</evidence>
<protein>
    <submittedName>
        <fullName evidence="7">Late embryogenesis abundant protein</fullName>
    </submittedName>
</protein>
<evidence type="ECO:0000256" key="4">
    <source>
        <dbReference type="ARBA" id="ARBA00023136"/>
    </source>
</evidence>